<evidence type="ECO:0000313" key="2">
    <source>
        <dbReference type="EMBL" id="KXJ90579.1"/>
    </source>
</evidence>
<accession>A0A136J0I9</accession>
<feature type="compositionally biased region" description="Low complexity" evidence="1">
    <location>
        <begin position="15"/>
        <end position="26"/>
    </location>
</feature>
<evidence type="ECO:0000313" key="3">
    <source>
        <dbReference type="Proteomes" id="UP000070501"/>
    </source>
</evidence>
<feature type="compositionally biased region" description="Polar residues" evidence="1">
    <location>
        <begin position="131"/>
        <end position="140"/>
    </location>
</feature>
<gene>
    <name evidence="2" type="ORF">Micbo1qcDRAFT_71306</name>
</gene>
<dbReference type="InParanoid" id="A0A136J0I9"/>
<feature type="compositionally biased region" description="Low complexity" evidence="1">
    <location>
        <begin position="41"/>
        <end position="55"/>
    </location>
</feature>
<dbReference type="EMBL" id="KQ964252">
    <property type="protein sequence ID" value="KXJ90579.1"/>
    <property type="molecule type" value="Genomic_DNA"/>
</dbReference>
<organism evidence="2 3">
    <name type="scientific">Microdochium bolleyi</name>
    <dbReference type="NCBI Taxonomy" id="196109"/>
    <lineage>
        <taxon>Eukaryota</taxon>
        <taxon>Fungi</taxon>
        <taxon>Dikarya</taxon>
        <taxon>Ascomycota</taxon>
        <taxon>Pezizomycotina</taxon>
        <taxon>Sordariomycetes</taxon>
        <taxon>Xylariomycetidae</taxon>
        <taxon>Xylariales</taxon>
        <taxon>Microdochiaceae</taxon>
        <taxon>Microdochium</taxon>
    </lineage>
</organism>
<protein>
    <submittedName>
        <fullName evidence="2">Uncharacterized protein</fullName>
    </submittedName>
</protein>
<proteinExistence type="predicted"/>
<evidence type="ECO:0000256" key="1">
    <source>
        <dbReference type="SAM" id="MobiDB-lite"/>
    </source>
</evidence>
<feature type="compositionally biased region" description="Polar residues" evidence="1">
    <location>
        <begin position="114"/>
        <end position="123"/>
    </location>
</feature>
<reference evidence="3" key="1">
    <citation type="submission" date="2016-02" db="EMBL/GenBank/DDBJ databases">
        <title>Draft genome sequence of Microdochium bolleyi, a fungal endophyte of beachgrass.</title>
        <authorList>
            <consortium name="DOE Joint Genome Institute"/>
            <person name="David A.S."/>
            <person name="May G."/>
            <person name="Haridas S."/>
            <person name="Lim J."/>
            <person name="Wang M."/>
            <person name="Labutti K."/>
            <person name="Lipzen A."/>
            <person name="Barry K."/>
            <person name="Grigoriev I.V."/>
        </authorList>
    </citation>
    <scope>NUCLEOTIDE SEQUENCE [LARGE SCALE GENOMIC DNA]</scope>
    <source>
        <strain evidence="3">J235TASD1</strain>
    </source>
</reference>
<keyword evidence="3" id="KW-1185">Reference proteome</keyword>
<dbReference type="Proteomes" id="UP000070501">
    <property type="component" value="Unassembled WGS sequence"/>
</dbReference>
<sequence>MASFGRSFKPTSYLSSMAAARRPAMPGRSLSNTSARDKSSDSCPSSPGPLLSPGDYRQDDIVFSPRSSPPNPPLDSQSREPSPGLYGGHLMPTASGRATLHSHKHADDSPFFEPSQTPLSATSRPIAIQPPSASKPTTEDGTPARTPPPPAPLSARGDLPGYVSPSGSVISGQPCTIGYVPACSNVDRLPAQPRIIHRHCGPHCCPSSAHKPKPSALT</sequence>
<dbReference type="AlphaFoldDB" id="A0A136J0I9"/>
<name>A0A136J0I9_9PEZI</name>
<feature type="region of interest" description="Disordered" evidence="1">
    <location>
        <begin position="1"/>
        <end position="165"/>
    </location>
</feature>